<evidence type="ECO:0000256" key="1">
    <source>
        <dbReference type="SAM" id="MobiDB-lite"/>
    </source>
</evidence>
<dbReference type="Proteomes" id="UP000003175">
    <property type="component" value="Unassembled WGS sequence"/>
</dbReference>
<evidence type="ECO:0000256" key="2">
    <source>
        <dbReference type="SAM" id="Phobius"/>
    </source>
</evidence>
<keyword evidence="2" id="KW-0812">Transmembrane</keyword>
<keyword evidence="2" id="KW-1133">Transmembrane helix</keyword>
<feature type="transmembrane region" description="Helical" evidence="2">
    <location>
        <begin position="36"/>
        <end position="54"/>
    </location>
</feature>
<accession>A0ABN0DRR6</accession>
<feature type="compositionally biased region" description="Acidic residues" evidence="1">
    <location>
        <begin position="125"/>
        <end position="136"/>
    </location>
</feature>
<reference evidence="3 4" key="1">
    <citation type="submission" date="2011-08" db="EMBL/GenBank/DDBJ databases">
        <title>The Genome Sequence of Selenomonas noxia F0398.</title>
        <authorList>
            <consortium name="The Broad Institute Genome Sequencing Platform"/>
            <person name="Earl A."/>
            <person name="Ward D."/>
            <person name="Feldgarden M."/>
            <person name="Gevers D."/>
            <person name="Izard J."/>
            <person name="Ganesan A."/>
            <person name="Blanton J.M."/>
            <person name="Baranova O.V."/>
            <person name="Tanner A.C."/>
            <person name="Dewhirst F.E."/>
            <person name="Young S.K."/>
            <person name="Zeng Q."/>
            <person name="Gargeya S."/>
            <person name="Fitzgerald M."/>
            <person name="Haas B."/>
            <person name="Abouelleil A."/>
            <person name="Alvarado L."/>
            <person name="Arachchi H.M."/>
            <person name="Berlin A."/>
            <person name="Brown A."/>
            <person name="Chapman S.B."/>
            <person name="Chen Z."/>
            <person name="Dunbar C."/>
            <person name="Freedman E."/>
            <person name="Gearin G."/>
            <person name="Gellesch M."/>
            <person name="Goldberg J."/>
            <person name="Griggs A."/>
            <person name="Gujja S."/>
            <person name="Heiman D."/>
            <person name="Howarth C."/>
            <person name="Larson L."/>
            <person name="Lui A."/>
            <person name="MacDonald P.J.P."/>
            <person name="Montmayeur A."/>
            <person name="Murphy C."/>
            <person name="Neiman D."/>
            <person name="Pearson M."/>
            <person name="Priest M."/>
            <person name="Roberts A."/>
            <person name="Saif S."/>
            <person name="Shea T."/>
            <person name="Shenoy N."/>
            <person name="Sisk P."/>
            <person name="Stolte C."/>
            <person name="Sykes S."/>
            <person name="Wortman J."/>
            <person name="Nusbaum C."/>
            <person name="Birren B."/>
        </authorList>
    </citation>
    <scope>NUCLEOTIDE SEQUENCE [LARGE SCALE GENOMIC DNA]</scope>
    <source>
        <strain evidence="3 4">F0398</strain>
    </source>
</reference>
<evidence type="ECO:0000313" key="3">
    <source>
        <dbReference type="EMBL" id="EHG25730.1"/>
    </source>
</evidence>
<comment type="caution">
    <text evidence="3">The sequence shown here is derived from an EMBL/GenBank/DDBJ whole genome shotgun (WGS) entry which is preliminary data.</text>
</comment>
<dbReference type="EMBL" id="ADGH01000003">
    <property type="protein sequence ID" value="EHG25730.1"/>
    <property type="molecule type" value="Genomic_DNA"/>
</dbReference>
<keyword evidence="2" id="KW-0472">Membrane</keyword>
<organism evidence="3 4">
    <name type="scientific">Selenomonas noxia F0398</name>
    <dbReference type="NCBI Taxonomy" id="702437"/>
    <lineage>
        <taxon>Bacteria</taxon>
        <taxon>Bacillati</taxon>
        <taxon>Bacillota</taxon>
        <taxon>Negativicutes</taxon>
        <taxon>Selenomonadales</taxon>
        <taxon>Selenomonadaceae</taxon>
        <taxon>Selenomonas</taxon>
    </lineage>
</organism>
<evidence type="ECO:0008006" key="5">
    <source>
        <dbReference type="Google" id="ProtNLM"/>
    </source>
</evidence>
<feature type="transmembrane region" description="Helical" evidence="2">
    <location>
        <begin position="7"/>
        <end position="24"/>
    </location>
</feature>
<gene>
    <name evidence="3" type="ORF">HMPREF9432_00231</name>
</gene>
<proteinExistence type="predicted"/>
<sequence length="136" mass="14792">MFKLGMALVFAVIAAIVVFLTGLFNDARLATASLRSLVAFLCAGTFTYLVTFILEAKGWAAFDKEPEERMRDMQTQVYHADDIDFDAAEDGKDEEAAEAFAEPASFKPLSENSLVHMTAPPVEEQPTDGEEAPAPA</sequence>
<evidence type="ECO:0000313" key="4">
    <source>
        <dbReference type="Proteomes" id="UP000003175"/>
    </source>
</evidence>
<keyword evidence="4" id="KW-1185">Reference proteome</keyword>
<dbReference type="RefSeq" id="WP_006695783.1">
    <property type="nucleotide sequence ID" value="NZ_JH376857.1"/>
</dbReference>
<name>A0ABN0DRR6_9FIRM</name>
<protein>
    <recommendedName>
        <fullName evidence="5">Stage III sporulation protein AF</fullName>
    </recommendedName>
</protein>
<feature type="region of interest" description="Disordered" evidence="1">
    <location>
        <begin position="90"/>
        <end position="136"/>
    </location>
</feature>